<organism evidence="2 3">
    <name type="scientific">Candidatus Tagabacteria bacterium RIFCSPLOWO2_01_FULL_42_9</name>
    <dbReference type="NCBI Taxonomy" id="1802296"/>
    <lineage>
        <taxon>Bacteria</taxon>
        <taxon>Candidatus Tagaibacteriota</taxon>
    </lineage>
</organism>
<dbReference type="Pfam" id="PF06798">
    <property type="entry name" value="PrkA"/>
    <property type="match status" value="1"/>
</dbReference>
<dbReference type="Proteomes" id="UP000178116">
    <property type="component" value="Unassembled WGS sequence"/>
</dbReference>
<dbReference type="InterPro" id="IPR027417">
    <property type="entry name" value="P-loop_NTPase"/>
</dbReference>
<accession>A0A1G2LW00</accession>
<dbReference type="EMBL" id="MHRA01000033">
    <property type="protein sequence ID" value="OHA14971.1"/>
    <property type="molecule type" value="Genomic_DNA"/>
</dbReference>
<sequence>MEEKKNIFSQLPGKEKFAPFLEEMNFAEYLELCSKNPEITRTSYKRIYDMIMSHGTRKYSKFKEDVIHYNFFDDLVFGGKKSLFGLDRHLMKLVGFFKSASLKRGHERRVLLLVGPVASGKSTILELLKKGLEDYSKKEEGRLYSTIWTVEPNDEDGKNILGTVTKYENYRARCPLHEEPLRLLPTDQGIRENVLAHLGLKGKIEIDGDACPLCRYYFQRFLERYNGDWHRALQDHIKVRRLILCEKDRVGIGTFQPVDEKNQDSTELTGDINYKKLAELGAEDDPRVFNFRYGEFIVANRGLLEFKEVLKLDDAFLYPLLEASQAHLVKPRGFSSIEVDEIIIGHTNEPEYKKLQKNERMEAFKDRTIAIDIPNMVTLSDEVRIYERDYSPRQITDIHTNSPHNFEMLSMWMVATRIKEPKKQGLTLVQKILLYDGKILPGFSEETVKELKREPEAEREGLEGLSPRYAQNAIANLLVKESVRCLNAFMLFGEEGALMAGLHEHNPLISDKSKIEKYKNLLSVIKQEFQERVQADVQKAIIADTEAVKTLFSNYMDEVAAFVESEKVRDKFGEKREPDELLMRGVEEKIEPSIPESRKEDFRRQIMAKVGTLARESRKFEWDTDERLRKGLEKKLYEERKHTIKLDSLVSSVMDDETRKKIDVVKTFMIEKLGYCEVCAKDALEFVAGIWAKGGKTQAK</sequence>
<name>A0A1G2LW00_9BACT</name>
<comment type="caution">
    <text evidence="2">The sequence shown here is derived from an EMBL/GenBank/DDBJ whole genome shotgun (WGS) entry which is preliminary data.</text>
</comment>
<dbReference type="InterPro" id="IPR013153">
    <property type="entry name" value="Prk_AAA"/>
</dbReference>
<feature type="domain" description="PrkA AAA" evidence="1">
    <location>
        <begin position="24"/>
        <end position="425"/>
    </location>
</feature>
<gene>
    <name evidence="2" type="ORF">A3A10_02840</name>
</gene>
<reference evidence="2 3" key="1">
    <citation type="journal article" date="2016" name="Nat. Commun.">
        <title>Thousands of microbial genomes shed light on interconnected biogeochemical processes in an aquifer system.</title>
        <authorList>
            <person name="Anantharaman K."/>
            <person name="Brown C.T."/>
            <person name="Hug L.A."/>
            <person name="Sharon I."/>
            <person name="Castelle C.J."/>
            <person name="Probst A.J."/>
            <person name="Thomas B.C."/>
            <person name="Singh A."/>
            <person name="Wilkins M.J."/>
            <person name="Karaoz U."/>
            <person name="Brodie E.L."/>
            <person name="Williams K.H."/>
            <person name="Hubbard S.S."/>
            <person name="Banfield J.F."/>
        </authorList>
    </citation>
    <scope>NUCLEOTIDE SEQUENCE [LARGE SCALE GENOMIC DNA]</scope>
</reference>
<proteinExistence type="predicted"/>
<dbReference type="InterPro" id="IPR010650">
    <property type="entry name" value="PrkA_C"/>
</dbReference>
<dbReference type="PANTHER" id="PTHR30267">
    <property type="entry name" value="PROTEIN KINASE PRKA"/>
    <property type="match status" value="1"/>
</dbReference>
<dbReference type="Gene3D" id="3.40.50.300">
    <property type="entry name" value="P-loop containing nucleotide triphosphate hydrolases"/>
    <property type="match status" value="1"/>
</dbReference>
<evidence type="ECO:0000313" key="3">
    <source>
        <dbReference type="Proteomes" id="UP000178116"/>
    </source>
</evidence>
<dbReference type="Pfam" id="PF08298">
    <property type="entry name" value="AAA_PrkA"/>
    <property type="match status" value="1"/>
</dbReference>
<dbReference type="GO" id="GO:0004672">
    <property type="term" value="F:protein kinase activity"/>
    <property type="evidence" value="ECO:0007669"/>
    <property type="project" value="TreeGrafter"/>
</dbReference>
<dbReference type="PANTHER" id="PTHR30267:SF2">
    <property type="entry name" value="PROTEIN PRKA"/>
    <property type="match status" value="1"/>
</dbReference>
<dbReference type="SUPFAM" id="SSF52540">
    <property type="entry name" value="P-loop containing nucleoside triphosphate hydrolases"/>
    <property type="match status" value="1"/>
</dbReference>
<evidence type="ECO:0000313" key="2">
    <source>
        <dbReference type="EMBL" id="OHA14971.1"/>
    </source>
</evidence>
<evidence type="ECO:0000259" key="1">
    <source>
        <dbReference type="SMART" id="SM00763"/>
    </source>
</evidence>
<protein>
    <recommendedName>
        <fullName evidence="1">PrkA AAA domain-containing protein</fullName>
    </recommendedName>
</protein>
<dbReference type="SMART" id="SM00763">
    <property type="entry name" value="AAA_PrkA"/>
    <property type="match status" value="1"/>
</dbReference>
<dbReference type="AlphaFoldDB" id="A0A1G2LW00"/>